<dbReference type="Pfam" id="PF16640">
    <property type="entry name" value="Big_3_5"/>
    <property type="match status" value="1"/>
</dbReference>
<dbReference type="Gene3D" id="2.60.40.10">
    <property type="entry name" value="Immunoglobulins"/>
    <property type="match status" value="1"/>
</dbReference>
<feature type="chain" id="PRO_5026941562" description="Alpha-galactosidase" evidence="5">
    <location>
        <begin position="20"/>
        <end position="1256"/>
    </location>
</feature>
<evidence type="ECO:0000259" key="6">
    <source>
        <dbReference type="SMART" id="SM00776"/>
    </source>
</evidence>
<feature type="signal peptide" evidence="5">
    <location>
        <begin position="1"/>
        <end position="19"/>
    </location>
</feature>
<dbReference type="InterPro" id="IPR032109">
    <property type="entry name" value="Big_3_5"/>
</dbReference>
<dbReference type="Pfam" id="PF08305">
    <property type="entry name" value="NPCBM"/>
    <property type="match status" value="3"/>
</dbReference>
<dbReference type="RefSeq" id="WP_412443270.1">
    <property type="nucleotide sequence ID" value="NZ_CACRUT010000016.1"/>
</dbReference>
<dbReference type="AlphaFoldDB" id="A0A6N3EZ52"/>
<dbReference type="Pfam" id="PF16499">
    <property type="entry name" value="Melibiase_2"/>
    <property type="match status" value="1"/>
</dbReference>
<gene>
    <name evidence="7" type="primary">agaA</name>
    <name evidence="7" type="ORF">PCLFYP37_02945</name>
</gene>
<dbReference type="Gene3D" id="2.60.40.1180">
    <property type="entry name" value="Golgi alpha-mannosidase II"/>
    <property type="match status" value="1"/>
</dbReference>
<evidence type="ECO:0000256" key="3">
    <source>
        <dbReference type="ARBA" id="ARBA00023295"/>
    </source>
</evidence>
<keyword evidence="5" id="KW-0732">Signal</keyword>
<comment type="similarity">
    <text evidence="1 4">Belongs to the glycosyl hydrolase 27 family.</text>
</comment>
<dbReference type="InterPro" id="IPR013780">
    <property type="entry name" value="Glyco_hydro_b"/>
</dbReference>
<dbReference type="InterPro" id="IPR008979">
    <property type="entry name" value="Galactose-bd-like_sf"/>
</dbReference>
<dbReference type="EC" id="3.2.1.22" evidence="4"/>
<dbReference type="EMBL" id="CACRUT010000016">
    <property type="protein sequence ID" value="VYU45035.1"/>
    <property type="molecule type" value="Genomic_DNA"/>
</dbReference>
<proteinExistence type="inferred from homology"/>
<dbReference type="SMART" id="SM00776">
    <property type="entry name" value="NPCBM"/>
    <property type="match status" value="2"/>
</dbReference>
<dbReference type="PANTHER" id="PTHR11452">
    <property type="entry name" value="ALPHA-GALACTOSIDASE/ALPHA-N-ACETYLGALACTOSAMINIDASE"/>
    <property type="match status" value="1"/>
</dbReference>
<keyword evidence="2 4" id="KW-0378">Hydrolase</keyword>
<dbReference type="InterPro" id="IPR017853">
    <property type="entry name" value="GH"/>
</dbReference>
<dbReference type="InterPro" id="IPR013785">
    <property type="entry name" value="Aldolase_TIM"/>
</dbReference>
<dbReference type="InterPro" id="IPR013783">
    <property type="entry name" value="Ig-like_fold"/>
</dbReference>
<dbReference type="InterPro" id="IPR013222">
    <property type="entry name" value="Glyco_hyd_98_carb-bd"/>
</dbReference>
<accession>A0A6N3EZ52</accession>
<keyword evidence="4" id="KW-1015">Disulfide bond</keyword>
<dbReference type="PANTHER" id="PTHR11452:SF42">
    <property type="entry name" value="ALPHA-GALACTOSIDASE"/>
    <property type="match status" value="1"/>
</dbReference>
<evidence type="ECO:0000256" key="4">
    <source>
        <dbReference type="RuleBase" id="RU361168"/>
    </source>
</evidence>
<organism evidence="7">
    <name type="scientific">Paraprevotella clara</name>
    <dbReference type="NCBI Taxonomy" id="454154"/>
    <lineage>
        <taxon>Bacteria</taxon>
        <taxon>Pseudomonadati</taxon>
        <taxon>Bacteroidota</taxon>
        <taxon>Bacteroidia</taxon>
        <taxon>Bacteroidales</taxon>
        <taxon>Prevotellaceae</taxon>
        <taxon>Paraprevotella</taxon>
    </lineage>
</organism>
<dbReference type="InterPro" id="IPR002241">
    <property type="entry name" value="Glyco_hydro_27"/>
</dbReference>
<evidence type="ECO:0000256" key="5">
    <source>
        <dbReference type="SAM" id="SignalP"/>
    </source>
</evidence>
<sequence length="1256" mass="136564">MKRMLVWTMAGMLAVGAGAQTGRELPFQKWALTPPMGWNSWDCYGPTVVEDEVKANTDYMAEKLAVYGWEYVVVDIRWFVENDKAGGYNQTNPIYVYDEWGRYTPALNRFPSAANGVGFRALADYVHGKGLKFGIHLMRGLPKIAAEKKLPVKGTNGITCDMIASNDSACTWLRDNYKVDYRKPGAQEYYNSCFELYAEWGVDFVKIDDLSRPYHTAEIEMIRKAIDHCGRPIVLSISPGETPLEKVDHVKTHANMWRTVDDFWDNWSQLNYQFQVCAKWAPYIAPGTWPDADMLPLGKISIRGERGEERWTNFTRDEQYTMMNLWTIFKSPLMFGGDLPQNDKATDSLLTNRDVLYMHHYSANNRQLSKRDNHIVWAADDPANGDKFVALFNTGGSEFVNTKDALYRSGTISYLTTGYAKDADVDLTGMKTGQLALVVSDDGDGYDSDHADWIDPVVTLADGSTIKLTDRKYLRGTCGWGSIGVNRNLEGNSLSINGQKYDNGYAVHANSILLFDIPENAVRFTALVGLDNSGTDQGSKSSVEFMVFDGDPTMREETTDQWSGGNVTIKIDPGKQAACSGFISRTTAQTRDMEADIEGAEKLYLVVTNGGDGLSYDHADWANPVLVDKDGKEFSLTEIAWEANPVNGWNAPKVNKNNEGNTITMGGQAYDKGFGVNAPSMLTFVLPEGHGYVKFKATVGYDDDVKDAAEGVTMEFRVFTEDPAPGEASPVALDLVQLGFAADQPCRVKEMWKGKDVGTFKNAEFAPILRSHASGLYRVSAVERTEGASVAVEVPSGELTAGEPFEVKITVSGGPSEGAYVQLLCGGEIIGTLPVEADGTARYTATLYGGTYMLRAKYSGTTAVASAVSDECPVTVGGASEDLTHLQQRLQSLVDEAKAIVPEEIAGALRAPLAQAIEKASPIEGKTKAELETAISALVEAVDAARLSIPVMTALQAVVEDATDFLKAISASEAKDALVAAISEGQAVYASEASTVDDIEAARQALAQALSDTKKTAKPVDGQCFDMTEFLVNPSFESGKAGWLLDKQTGGWESFDTWNDRPAHEGSYFISLAYGSITSIDLYQVVEGLPAGVYSVQGALRNTDGADLLTDQHIYAEAQAGTYDSEVLSHVGGENNNDWSDFTVAGIRLGEGESLRLGARSSGSGTTAGWFQADDFRLFYWGTNPSDVRVVQGMVDGVTVVLGEDGVRLTAASACSLPVYTVGGVLYTVWTLQAGTQTKVLPRGQYVVNGKVLFVR</sequence>
<evidence type="ECO:0000256" key="2">
    <source>
        <dbReference type="ARBA" id="ARBA00022801"/>
    </source>
</evidence>
<evidence type="ECO:0000313" key="7">
    <source>
        <dbReference type="EMBL" id="VYU45035.1"/>
    </source>
</evidence>
<dbReference type="Gene3D" id="2.60.120.260">
    <property type="entry name" value="Galactose-binding domain-like"/>
    <property type="match status" value="1"/>
</dbReference>
<feature type="domain" description="Glycosyl hydrolase family 98 putative carbohydrate-binding module" evidence="6">
    <location>
        <begin position="629"/>
        <end position="767"/>
    </location>
</feature>
<dbReference type="Gene3D" id="3.20.20.70">
    <property type="entry name" value="Aldolase class I"/>
    <property type="match status" value="1"/>
</dbReference>
<evidence type="ECO:0000256" key="1">
    <source>
        <dbReference type="ARBA" id="ARBA00009743"/>
    </source>
</evidence>
<comment type="catalytic activity">
    <reaction evidence="4">
        <text>Hydrolysis of terminal, non-reducing alpha-D-galactose residues in alpha-D-galactosides, including galactose oligosaccharides, galactomannans and galactolipids.</text>
        <dbReference type="EC" id="3.2.1.22"/>
    </reaction>
</comment>
<dbReference type="SUPFAM" id="SSF49785">
    <property type="entry name" value="Galactose-binding domain-like"/>
    <property type="match status" value="3"/>
</dbReference>
<dbReference type="Gene3D" id="2.60.120.1060">
    <property type="entry name" value="NPCBM/NEW2 domain"/>
    <property type="match status" value="3"/>
</dbReference>
<dbReference type="CDD" id="cd14792">
    <property type="entry name" value="GH27"/>
    <property type="match status" value="1"/>
</dbReference>
<dbReference type="GO" id="GO:0005975">
    <property type="term" value="P:carbohydrate metabolic process"/>
    <property type="evidence" value="ECO:0007669"/>
    <property type="project" value="InterPro"/>
</dbReference>
<feature type="domain" description="Glycosyl hydrolase family 98 putative carbohydrate-binding module" evidence="6">
    <location>
        <begin position="461"/>
        <end position="628"/>
    </location>
</feature>
<reference evidence="7" key="1">
    <citation type="submission" date="2019-11" db="EMBL/GenBank/DDBJ databases">
        <authorList>
            <person name="Feng L."/>
        </authorList>
    </citation>
    <scope>NUCLEOTIDE SEQUENCE</scope>
    <source>
        <strain evidence="7">PclaraLFYP37</strain>
    </source>
</reference>
<dbReference type="SUPFAM" id="SSF51445">
    <property type="entry name" value="(Trans)glycosidases"/>
    <property type="match status" value="1"/>
</dbReference>
<name>A0A6N3EZ52_9BACT</name>
<keyword evidence="3 4" id="KW-0326">Glycosidase</keyword>
<dbReference type="InterPro" id="IPR038637">
    <property type="entry name" value="NPCBM_sf"/>
</dbReference>
<protein>
    <recommendedName>
        <fullName evidence="4">Alpha-galactosidase</fullName>
        <ecNumber evidence="4">3.2.1.22</ecNumber>
    </recommendedName>
    <alternativeName>
        <fullName evidence="4">Melibiase</fullName>
    </alternativeName>
</protein>
<dbReference type="PRINTS" id="PR00740">
    <property type="entry name" value="GLHYDRLASE27"/>
</dbReference>
<dbReference type="GO" id="GO:0004557">
    <property type="term" value="F:alpha-galactosidase activity"/>
    <property type="evidence" value="ECO:0007669"/>
    <property type="project" value="UniProtKB-EC"/>
</dbReference>